<accession>A0A420XXC0</accession>
<protein>
    <submittedName>
        <fullName evidence="1">Uncharacterized protein</fullName>
    </submittedName>
</protein>
<organism evidence="1 2">
    <name type="scientific">Coniochaeta pulveracea</name>
    <dbReference type="NCBI Taxonomy" id="177199"/>
    <lineage>
        <taxon>Eukaryota</taxon>
        <taxon>Fungi</taxon>
        <taxon>Dikarya</taxon>
        <taxon>Ascomycota</taxon>
        <taxon>Pezizomycotina</taxon>
        <taxon>Sordariomycetes</taxon>
        <taxon>Sordariomycetidae</taxon>
        <taxon>Coniochaetales</taxon>
        <taxon>Coniochaetaceae</taxon>
        <taxon>Coniochaeta</taxon>
    </lineage>
</organism>
<sequence length="167" mass="18245">MRVVAHASLSGCLSVNFSVGLTRHVSVYALIKDCVELQQSHAKTCSLVGFSYTVSCNVWRGLYHNRYGLILHCNQLPEPDSVSILKNFPLLALNIPLPQPNGIRILLQLSNHLTLPPQPDGISVFLDLCSLLNLVLLSQPDGVCVLHRLSFGDSTRYPIIVSSDIGG</sequence>
<evidence type="ECO:0000313" key="2">
    <source>
        <dbReference type="Proteomes" id="UP000275385"/>
    </source>
</evidence>
<dbReference type="AlphaFoldDB" id="A0A420XXC0"/>
<keyword evidence="2" id="KW-1185">Reference proteome</keyword>
<name>A0A420XXC0_9PEZI</name>
<comment type="caution">
    <text evidence="1">The sequence shown here is derived from an EMBL/GenBank/DDBJ whole genome shotgun (WGS) entry which is preliminary data.</text>
</comment>
<reference evidence="1 2" key="1">
    <citation type="submission" date="2018-08" db="EMBL/GenBank/DDBJ databases">
        <title>Draft genome of the lignicolous fungus Coniochaeta pulveracea.</title>
        <authorList>
            <person name="Borstlap C.J."/>
            <person name="De Witt R.N."/>
            <person name="Botha A."/>
            <person name="Volschenk H."/>
        </authorList>
    </citation>
    <scope>NUCLEOTIDE SEQUENCE [LARGE SCALE GENOMIC DNA]</scope>
    <source>
        <strain evidence="1 2">CAB683</strain>
    </source>
</reference>
<dbReference type="EMBL" id="QVQW01000121">
    <property type="protein sequence ID" value="RKU40098.1"/>
    <property type="molecule type" value="Genomic_DNA"/>
</dbReference>
<gene>
    <name evidence="1" type="ORF">DL546_000468</name>
</gene>
<evidence type="ECO:0000313" key="1">
    <source>
        <dbReference type="EMBL" id="RKU40098.1"/>
    </source>
</evidence>
<proteinExistence type="predicted"/>
<dbReference type="Proteomes" id="UP000275385">
    <property type="component" value="Unassembled WGS sequence"/>
</dbReference>